<evidence type="ECO:0000313" key="4">
    <source>
        <dbReference type="Proteomes" id="UP000654075"/>
    </source>
</evidence>
<keyword evidence="4" id="KW-1185">Reference proteome</keyword>
<reference evidence="3" key="1">
    <citation type="submission" date="2021-02" db="EMBL/GenBank/DDBJ databases">
        <authorList>
            <person name="Dougan E. K."/>
            <person name="Rhodes N."/>
            <person name="Thang M."/>
            <person name="Chan C."/>
        </authorList>
    </citation>
    <scope>NUCLEOTIDE SEQUENCE</scope>
</reference>
<dbReference type="InterPro" id="IPR043502">
    <property type="entry name" value="DNA/RNA_pol_sf"/>
</dbReference>
<name>A0A813F5W8_POLGL</name>
<dbReference type="EMBL" id="CAJNNV010022537">
    <property type="protein sequence ID" value="CAE8608177.1"/>
    <property type="molecule type" value="Genomic_DNA"/>
</dbReference>
<dbReference type="InterPro" id="IPR043128">
    <property type="entry name" value="Rev_trsase/Diguanyl_cyclase"/>
</dbReference>
<dbReference type="Gene3D" id="3.30.70.270">
    <property type="match status" value="1"/>
</dbReference>
<feature type="compositionally biased region" description="Low complexity" evidence="1">
    <location>
        <begin position="948"/>
        <end position="961"/>
    </location>
</feature>
<comment type="caution">
    <text evidence="3">The sequence shown here is derived from an EMBL/GenBank/DDBJ whole genome shotgun (WGS) entry which is preliminary data.</text>
</comment>
<sequence length="1324" mass="144910">MLSGELCWLDYGQQVVHARLLLDLVEGQDWAVAAPDNDVYVETCSAANPDLAAFHYPGPGGGAPAGVPAAQLYGFEPMTAQHLAGLMARGHIIGTADRLARGVPVVVGAQGLPAAPPAAQPAAPAAGLHPGVPAPAGGGPQYVWVAIEDEPPHVQGDVVVAVGSALPLGHVLLGANKALVPAPGGAVALKMVLVADAARYKLKDLRTLPVQFDAQGVRRREFQSALILMNDAVPAGGGLQLAGPGSALKMLKSIRDRSLTPVTESDWWRAQGVLAAGDRSIFEYETLARILESMIVIDQLNIPALTSGELIVRRMQVIKEAHRISPSAPDYSAADLFMGWPYRRGGRSVDPDLAAFVAGELKAEAAIAKEARKAREEEAARRQQRQHPGGNRMKGLSTLPVSPSLARMPTFRAAVDAPRVKPDVHFDCMNSRQREIFPLPLLLGRHNSGREGVEKESVGCRRRAAKRWRNLEAANEIVGCANEMYCASSTPLLPGSKLNAAQTAAQQAILSEVAQAQISAPDLYSSREAVHELLRSSFDYTGSRLESEAQATVRSYSRGDVSIPVVGTKAPKAADIMDDKGREILQDAQRTMLLTPDEWGAVCESGEVVVPYMDVVLKKDTAAYYQFIKDLYDRGMIRFTDRARSLITPFFVVKKNGKLRLVLDCRAVNRMFKRPPSVAMAAGYSWSQVEIPAGETLYVAQSDIKDYFYSLSLPEELREYFGLPAIPTRFLQEWGIPFEHGGSCDNEGFVCPIMTVVPMGWSWAMWIAQRAHQHQAMLGSQVPFSHIIVDGAPVPDLSDGSPVLLPYADNLNVAGIDRARVQAANDAAVARLREVGLIVHEETDASSMVQSLGFIIDGEVGSVRPAPEKLAKVIAAFRWLTHRPRVTGKMIEKLIGHAARWAAAFLQITYSDLRKKWTAAFNFDPFSDPGSVLPLESGMSLMPDPVNGNHSGGNQNSASSARSRKRSTSSATDGPVPRKSMRTWSGDMSLANQVLPSLQAKEWPGSGLAETRASSARERAGKRTKFLAERQDRPRFPDQSLLEQEAVIPSVGWDYLIRSAIFQELLSSRGLPFTNLEEKDNAFVAFLNNGFEEGWELSEATKHLAAFTDSHPDCGHKTMMPRSRRCLQGWKKLDPGRTRPPLPWCLVALVAMTVLEMGSLQGALMILTLFATYCRPGEGLSLRESNFHETDAARNFYAISLNPSDRLECSKVGLSDETIMLDSSSVPELGRWIANGLSHWAEAPLFKLDYLELKNMWDRALKKIGLPPQCDVLYQLRHAGPSHDRLHKARSALELTPVPSFVYYFRLRYALTPVPSFVYYFRLR</sequence>
<evidence type="ECO:0000256" key="1">
    <source>
        <dbReference type="SAM" id="MobiDB-lite"/>
    </source>
</evidence>
<evidence type="ECO:0000313" key="3">
    <source>
        <dbReference type="EMBL" id="CAE8608177.1"/>
    </source>
</evidence>
<feature type="region of interest" description="Disordered" evidence="1">
    <location>
        <begin position="374"/>
        <end position="399"/>
    </location>
</feature>
<dbReference type="Proteomes" id="UP000654075">
    <property type="component" value="Unassembled WGS sequence"/>
</dbReference>
<dbReference type="Gene3D" id="3.10.10.10">
    <property type="entry name" value="HIV Type 1 Reverse Transcriptase, subunit A, domain 1"/>
    <property type="match status" value="1"/>
</dbReference>
<dbReference type="InterPro" id="IPR011010">
    <property type="entry name" value="DNA_brk_join_enz"/>
</dbReference>
<feature type="region of interest" description="Disordered" evidence="1">
    <location>
        <begin position="937"/>
        <end position="985"/>
    </location>
</feature>
<dbReference type="OrthoDB" id="423788at2759"/>
<gene>
    <name evidence="3" type="ORF">PGLA1383_LOCUS26049</name>
</gene>
<dbReference type="SUPFAM" id="SSF56349">
    <property type="entry name" value="DNA breaking-rejoining enzymes"/>
    <property type="match status" value="1"/>
</dbReference>
<dbReference type="GO" id="GO:0003677">
    <property type="term" value="F:DNA binding"/>
    <property type="evidence" value="ECO:0007669"/>
    <property type="project" value="InterPro"/>
</dbReference>
<accession>A0A813F5W8</accession>
<feature type="domain" description="Reverse transcriptase" evidence="2">
    <location>
        <begin position="654"/>
        <end position="842"/>
    </location>
</feature>
<proteinExistence type="predicted"/>
<dbReference type="OMA" id="ANEMYCA"/>
<dbReference type="InterPro" id="IPR000477">
    <property type="entry name" value="RT_dom"/>
</dbReference>
<protein>
    <recommendedName>
        <fullName evidence="2">Reverse transcriptase domain-containing protein</fullName>
    </recommendedName>
</protein>
<organism evidence="3 4">
    <name type="scientific">Polarella glacialis</name>
    <name type="common">Dinoflagellate</name>
    <dbReference type="NCBI Taxonomy" id="89957"/>
    <lineage>
        <taxon>Eukaryota</taxon>
        <taxon>Sar</taxon>
        <taxon>Alveolata</taxon>
        <taxon>Dinophyceae</taxon>
        <taxon>Suessiales</taxon>
        <taxon>Suessiaceae</taxon>
        <taxon>Polarella</taxon>
    </lineage>
</organism>
<dbReference type="Pfam" id="PF00078">
    <property type="entry name" value="RVT_1"/>
    <property type="match status" value="1"/>
</dbReference>
<dbReference type="SUPFAM" id="SSF56672">
    <property type="entry name" value="DNA/RNA polymerases"/>
    <property type="match status" value="1"/>
</dbReference>
<evidence type="ECO:0000259" key="2">
    <source>
        <dbReference type="Pfam" id="PF00078"/>
    </source>
</evidence>